<comment type="caution">
    <text evidence="1">The sequence shown here is derived from an EMBL/GenBank/DDBJ whole genome shotgun (WGS) entry which is preliminary data.</text>
</comment>
<protein>
    <submittedName>
        <fullName evidence="1">Uncharacterized protein</fullName>
    </submittedName>
</protein>
<gene>
    <name evidence="1" type="ORF">LCGC14_3139560</name>
</gene>
<name>A0A0F8VX88_9ZZZZ</name>
<proteinExistence type="predicted"/>
<organism evidence="1">
    <name type="scientific">marine sediment metagenome</name>
    <dbReference type="NCBI Taxonomy" id="412755"/>
    <lineage>
        <taxon>unclassified sequences</taxon>
        <taxon>metagenomes</taxon>
        <taxon>ecological metagenomes</taxon>
    </lineage>
</organism>
<reference evidence="1" key="1">
    <citation type="journal article" date="2015" name="Nature">
        <title>Complex archaea that bridge the gap between prokaryotes and eukaryotes.</title>
        <authorList>
            <person name="Spang A."/>
            <person name="Saw J.H."/>
            <person name="Jorgensen S.L."/>
            <person name="Zaremba-Niedzwiedzka K."/>
            <person name="Martijn J."/>
            <person name="Lind A.E."/>
            <person name="van Eijk R."/>
            <person name="Schleper C."/>
            <person name="Guy L."/>
            <person name="Ettema T.J."/>
        </authorList>
    </citation>
    <scope>NUCLEOTIDE SEQUENCE</scope>
</reference>
<sequence>MHCEEFLHPPIKPVILYIAGHPVSLNKIITIHEKAKVLYKTKYNDYFGENIHPLLQTLQTALLDLLYELKDTDIQLIIGGGYGIYHKADYVRRREVRSLLQDWPELRSTNDIDLFLRPELLMDSAKLIPLSEVITRLGYQVVVGAEKYQFVKP</sequence>
<dbReference type="EMBL" id="LAZR01068780">
    <property type="protein sequence ID" value="KKK48993.1"/>
    <property type="molecule type" value="Genomic_DNA"/>
</dbReference>
<evidence type="ECO:0000313" key="1">
    <source>
        <dbReference type="EMBL" id="KKK48993.1"/>
    </source>
</evidence>
<accession>A0A0F8VX88</accession>
<dbReference type="AlphaFoldDB" id="A0A0F8VX88"/>